<dbReference type="AlphaFoldDB" id="A0A0G4G931"/>
<comment type="similarity">
    <text evidence="2">Belongs to the CFAP157 family.</text>
</comment>
<dbReference type="GO" id="GO:0036064">
    <property type="term" value="C:ciliary basal body"/>
    <property type="evidence" value="ECO:0007669"/>
    <property type="project" value="TreeGrafter"/>
</dbReference>
<dbReference type="OrthoDB" id="421435at2759"/>
<keyword evidence="4 7" id="KW-0175">Coiled coil</keyword>
<feature type="compositionally biased region" description="Polar residues" evidence="8">
    <location>
        <begin position="435"/>
        <end position="445"/>
    </location>
</feature>
<dbReference type="GO" id="GO:0008017">
    <property type="term" value="F:microtubule binding"/>
    <property type="evidence" value="ECO:0007669"/>
    <property type="project" value="TreeGrafter"/>
</dbReference>
<dbReference type="VEuPathDB" id="CryptoDB:Vbra_22082"/>
<keyword evidence="5" id="KW-0969">Cilium</keyword>
<evidence type="ECO:0000313" key="10">
    <source>
        <dbReference type="Proteomes" id="UP000041254"/>
    </source>
</evidence>
<evidence type="ECO:0000256" key="7">
    <source>
        <dbReference type="SAM" id="Coils"/>
    </source>
</evidence>
<protein>
    <recommendedName>
        <fullName evidence="3">Cilia- and flagella-associated protein 157</fullName>
    </recommendedName>
</protein>
<dbReference type="InParanoid" id="A0A0G4G931"/>
<proteinExistence type="inferred from homology"/>
<keyword evidence="10" id="KW-1185">Reference proteome</keyword>
<evidence type="ECO:0000256" key="3">
    <source>
        <dbReference type="ARBA" id="ARBA00014087"/>
    </source>
</evidence>
<feature type="coiled-coil region" evidence="7">
    <location>
        <begin position="40"/>
        <end position="177"/>
    </location>
</feature>
<evidence type="ECO:0000256" key="5">
    <source>
        <dbReference type="ARBA" id="ARBA00023069"/>
    </source>
</evidence>
<evidence type="ECO:0000256" key="4">
    <source>
        <dbReference type="ARBA" id="ARBA00023054"/>
    </source>
</evidence>
<gene>
    <name evidence="9" type="ORF">Vbra_22082</name>
</gene>
<feature type="region of interest" description="Disordered" evidence="8">
    <location>
        <begin position="433"/>
        <end position="499"/>
    </location>
</feature>
<dbReference type="PANTHER" id="PTHR31954:SF1">
    <property type="entry name" value="CILIA- AND FLAGELLA-ASSOCIATED PROTEIN 157"/>
    <property type="match status" value="1"/>
</dbReference>
<sequence>MATKGAKAAVQEVEAASSAGTDELISIEREMERMKQAEQLQLLEDKHTKALKEKDALAKQVEELQAEEADTMKTLRENLAEAWERVRQLQVNNQQLQTQMGQKEKKLEEKIEANEQQFKKKWDDLLVKCNTLQRQHEEIEQFIKEKADYEERLTTLQQQLNDAENRHTEKISEMERRRAMDFEHHRQGLVAKIRQKEEQFRVKAKQQLSETTRRTLLENDHVVTQLNYQSVEVERLVSQNKRLNEENGELRRELRILKHLEEDMALRTCVYQRLVTKLQSRHPYTEVVAPEQQDSFSTAPSAEPMLVSEPPTESRETEEESGDVVRQLREENQRLKEEAEERDKILLALREEYQDFRADHSTLLRIQDKALCEIVSALQEYHVRKETKPQKSKERAAADGQAATFQQLDSDTAIEFLNFLYENLSRTFGNHKRCTSVTRQPPTETSETRRQTHRVRPGAGVTPSTTRDQLQSLFGGAPSVVSKPTLHEGGASCSEGTQTVDGDGSLLMGGKTIALPFDDKIELLGVTDQGNVKGGWEQRLRRDQFGKRRFG</sequence>
<dbReference type="Proteomes" id="UP000041254">
    <property type="component" value="Unassembled WGS sequence"/>
</dbReference>
<feature type="region of interest" description="Disordered" evidence="8">
    <location>
        <begin position="286"/>
        <end position="325"/>
    </location>
</feature>
<dbReference type="STRING" id="1169540.A0A0G4G931"/>
<dbReference type="PhylomeDB" id="A0A0G4G931"/>
<organism evidence="9 10">
    <name type="scientific">Vitrella brassicaformis (strain CCMP3155)</name>
    <dbReference type="NCBI Taxonomy" id="1169540"/>
    <lineage>
        <taxon>Eukaryota</taxon>
        <taxon>Sar</taxon>
        <taxon>Alveolata</taxon>
        <taxon>Colpodellida</taxon>
        <taxon>Vitrellaceae</taxon>
        <taxon>Vitrella</taxon>
    </lineage>
</organism>
<dbReference type="PANTHER" id="PTHR31954">
    <property type="entry name" value="CILIA- AND FLAGELLA-ASSOCIATED PROTEIN 157"/>
    <property type="match status" value="1"/>
</dbReference>
<comment type="subcellular location">
    <subcellularLocation>
        <location evidence="1">Cell projection</location>
        <location evidence="1">Cilium</location>
    </subcellularLocation>
</comment>
<dbReference type="OMA" id="ATEFHTQ"/>
<feature type="coiled-coil region" evidence="7">
    <location>
        <begin position="233"/>
        <end position="263"/>
    </location>
</feature>
<evidence type="ECO:0000256" key="2">
    <source>
        <dbReference type="ARBA" id="ARBA00010841"/>
    </source>
</evidence>
<name>A0A0G4G931_VITBC</name>
<reference evidence="9 10" key="1">
    <citation type="submission" date="2014-11" db="EMBL/GenBank/DDBJ databases">
        <authorList>
            <person name="Zhu J."/>
            <person name="Qi W."/>
            <person name="Song R."/>
        </authorList>
    </citation>
    <scope>NUCLEOTIDE SEQUENCE [LARGE SCALE GENOMIC DNA]</scope>
</reference>
<evidence type="ECO:0000313" key="9">
    <source>
        <dbReference type="EMBL" id="CEM25380.1"/>
    </source>
</evidence>
<evidence type="ECO:0000256" key="6">
    <source>
        <dbReference type="ARBA" id="ARBA00023273"/>
    </source>
</evidence>
<evidence type="ECO:0000256" key="1">
    <source>
        <dbReference type="ARBA" id="ARBA00004138"/>
    </source>
</evidence>
<dbReference type="InterPro" id="IPR038844">
    <property type="entry name" value="CFAP157"/>
</dbReference>
<keyword evidence="6" id="KW-0966">Cell projection</keyword>
<accession>A0A0G4G931</accession>
<feature type="compositionally biased region" description="Polar residues" evidence="8">
    <location>
        <begin position="462"/>
        <end position="472"/>
    </location>
</feature>
<evidence type="ECO:0000256" key="8">
    <source>
        <dbReference type="SAM" id="MobiDB-lite"/>
    </source>
</evidence>
<dbReference type="EMBL" id="CDMY01000599">
    <property type="protein sequence ID" value="CEM25380.1"/>
    <property type="molecule type" value="Genomic_DNA"/>
</dbReference>